<feature type="compositionally biased region" description="Basic and acidic residues" evidence="1">
    <location>
        <begin position="56"/>
        <end position="68"/>
    </location>
</feature>
<evidence type="ECO:0000313" key="4">
    <source>
        <dbReference type="Proteomes" id="UP000030640"/>
    </source>
</evidence>
<sequence length="1722" mass="196310">MFFFKNARRCCFYTKIYENINIVKRVKLEGRGSPADQGGGSKFRTTEPEQSCAAGKEQKKECSPSLKDIKKDKSKQFYRHVYQKIKQKNVKLGNYEEGSSDDFLDRGEAEEDAGEGAPLEEHTQEGSGKDVPRKRHPRFGATTSEDKTGISEKWHQRGDTIWKEKVAPPLTLQRGIQSGKGKSIKGEKYLKVKNNYLKRKDVYLKVKDGHVSRHGKDGRDRQGKGSPAKWSAVLTNLPLRSRGYKSKGEKKEGGPEGTMAHHYREGDSLDAMPNRTEEGMEIKRVVKNEWGNGNLKSKSSFSGNGNHTNKQLLYLPYNDKNKLLKDSTNGKDNKENIPFDSKSEKAKNVKGQSQADAEVANKNYIDVEYEQYWDSEKIQKVLQLQKNGEKNLKNKLFKGVLCVSPYDTSKCVVVSEEDPLHFLKKDAFTIYGYISRNRALNEDVVYAYTARRKIKRSGHLENEEEILEASQEGTISVSEKEEEKKEHFCRVVNIVERRNAPIVCTLNYLNISKSINNTFVRKDAPQLRSEKFMSNPPNAKTPNREGSNMEYDPKDEEPPPRKTLKKGHRENTPLCAKVQPIDPRLPCFIYDGSSCMLNRLLHYFKRKKINLYVLVKFKKWDTHQINPSGSITTILGNEKNFLGVIYFFIHFYKIHFHIYERSDMSYLKNKMEVNDKVLAALANRQCGASAVQGETSDGKGEATSGGAASGEAVSGAIIHRGRDSPTILEHRLKMAYLKNIQENNKRIEKYMLKSFLKNREIITNLDIFTIDPPSAKDLDDALSIEFVGSDTNAANAFEYRIGVHISDVSFFVTPDSYYDRVASKVCNTIYMDLMVIHMLPSILSEEICSLNTQGEKLSFSVFFRLSSRANPYDVVKGEIVESDENVKNEERDKMGRSEKSARNENGIEIMKSLIKSKHKLNYDTVEDFLDDVYGSLHESNNNIKEKEEDILVRGNLPLSCFPFIVNFEATCERYGLSAKLGSDIFRLFLLSKMLKEKTGRKSVNSKPSLLFLFNEADTSGSCARDREVPIGVEELEKFYPEGGDNLSGMISSHFNGDAVNERLQAFLKKKNVQALLDEMDVENISVEKVEYKAKSHMLIEEMMILTNFLIANKISQSKKLGILRIHENTSDEIKNNLLHIIDHNTYSRIDGLIDVKRSSINDILNVCEEILDTNQLMCMQYNILKHYKEAIYIPYTEGEKKTHHFGLALNKYIHFTSPIRRYIDIITHRILGTIVEDDEKGLTYSYEDLKRICDQCNFQKKKTDEAQIHLKNVLLNRYLLYLNEAYKGEKRVVGNARNAAARDGGNLSSKDVSLCVLHSEEGRTPHDNSSQGMSPFEKKKHPVNKPQRKETDHLIDKESELDESREPIKKYFYMRDGLICFPTEAYIQEIVITKIAKESICLNILFKNYIDVDVMDDPDEEYTAKTYTYTSYVLDSSKGSNPISSYPVEKSTLITDRLKLIIEASDEMNTANHNREENAKCKFKKSPIENGKLKNAIVFYVPLLETEKSISDSLLNLTFEFISVSYEESTFVFDLSTGVLYRVGGDATAMNEARSAGPLEGAAKEEEQTAERQSEEHAVQNRTTLQIPNILKKIKNSQFIVNYQVLKLDEKEAFQKIYDVLYIHDVFFKRVEEEKSRGSPRGGLHHESFSTDEHNKRGVGLMENPAPFGGEKIERDKASNEDGGKTGCVEEGPTEQYETISRFQKKEILIVPGSQVWTLRLA</sequence>
<dbReference type="EMBL" id="KI965464">
    <property type="protein sequence ID" value="EUD67884.1"/>
    <property type="molecule type" value="Genomic_DNA"/>
</dbReference>
<evidence type="ECO:0000313" key="3">
    <source>
        <dbReference type="EMBL" id="EUD67884.1"/>
    </source>
</evidence>
<feature type="compositionally biased region" description="Basic and acidic residues" evidence="1">
    <location>
        <begin position="144"/>
        <end position="161"/>
    </location>
</feature>
<reference evidence="3 4" key="1">
    <citation type="submission" date="2013-02" db="EMBL/GenBank/DDBJ databases">
        <title>The Genome Sequence of Plasmodium inui San Antonio 1.</title>
        <authorList>
            <consortium name="The Broad Institute Genome Sequencing Platform"/>
            <consortium name="The Broad Institute Genome Sequencing Center for Infectious Disease"/>
            <person name="Neafsey D."/>
            <person name="Cheeseman I."/>
            <person name="Volkman S."/>
            <person name="Adams J."/>
            <person name="Walker B."/>
            <person name="Young S.K."/>
            <person name="Zeng Q."/>
            <person name="Gargeya S."/>
            <person name="Fitzgerald M."/>
            <person name="Haas B."/>
            <person name="Abouelleil A."/>
            <person name="Alvarado L."/>
            <person name="Arachchi H.M."/>
            <person name="Berlin A.M."/>
            <person name="Chapman S.B."/>
            <person name="Dewar J."/>
            <person name="Goldberg J."/>
            <person name="Griggs A."/>
            <person name="Gujja S."/>
            <person name="Hansen M."/>
            <person name="Howarth C."/>
            <person name="Imamovic A."/>
            <person name="Larimer J."/>
            <person name="McCowan C."/>
            <person name="Murphy C."/>
            <person name="Neiman D."/>
            <person name="Pearson M."/>
            <person name="Priest M."/>
            <person name="Roberts A."/>
            <person name="Saif S."/>
            <person name="Shea T."/>
            <person name="Sisk P."/>
            <person name="Sykes S."/>
            <person name="Wortman J."/>
            <person name="Nusbaum C."/>
            <person name="Birren B."/>
        </authorList>
    </citation>
    <scope>NUCLEOTIDE SEQUENCE [LARGE SCALE GENOMIC DNA]</scope>
    <source>
        <strain evidence="3 4">San Antonio 1</strain>
    </source>
</reference>
<dbReference type="VEuPathDB" id="PlasmoDB:C922_01496"/>
<feature type="compositionally biased region" description="Basic and acidic residues" evidence="1">
    <location>
        <begin position="1644"/>
        <end position="1656"/>
    </location>
</feature>
<dbReference type="GO" id="GO:0006402">
    <property type="term" value="P:mRNA catabolic process"/>
    <property type="evidence" value="ECO:0007669"/>
    <property type="project" value="TreeGrafter"/>
</dbReference>
<feature type="compositionally biased region" description="Basic and acidic residues" evidence="1">
    <location>
        <begin position="1671"/>
        <end position="1684"/>
    </location>
</feature>
<dbReference type="PANTHER" id="PTHR23355:SF9">
    <property type="entry name" value="DIS3-LIKE EXONUCLEASE 2"/>
    <property type="match status" value="1"/>
</dbReference>
<dbReference type="Proteomes" id="UP000030640">
    <property type="component" value="Unassembled WGS sequence"/>
</dbReference>
<feature type="region of interest" description="Disordered" evidence="1">
    <location>
        <begin position="30"/>
        <end position="68"/>
    </location>
</feature>
<evidence type="ECO:0000256" key="1">
    <source>
        <dbReference type="SAM" id="MobiDB-lite"/>
    </source>
</evidence>
<feature type="region of interest" description="Disordered" evidence="1">
    <location>
        <begin position="1321"/>
        <end position="1361"/>
    </location>
</feature>
<feature type="compositionally biased region" description="Acidic residues" evidence="1">
    <location>
        <begin position="98"/>
        <end position="114"/>
    </location>
</feature>
<dbReference type="Gene3D" id="2.40.50.690">
    <property type="match status" value="1"/>
</dbReference>
<dbReference type="GO" id="GO:0000175">
    <property type="term" value="F:3'-5'-RNA exonuclease activity"/>
    <property type="evidence" value="ECO:0007669"/>
    <property type="project" value="TreeGrafter"/>
</dbReference>
<dbReference type="GeneID" id="20036770"/>
<dbReference type="OrthoDB" id="372421at2759"/>
<feature type="compositionally biased region" description="Basic and acidic residues" evidence="1">
    <location>
        <begin position="209"/>
        <end position="223"/>
    </location>
</feature>
<feature type="compositionally biased region" description="Basic and acidic residues" evidence="1">
    <location>
        <begin position="119"/>
        <end position="131"/>
    </location>
</feature>
<dbReference type="RefSeq" id="XP_008815321.1">
    <property type="nucleotide sequence ID" value="XM_008817099.1"/>
</dbReference>
<feature type="region of interest" description="Disordered" evidence="1">
    <location>
        <begin position="526"/>
        <end position="569"/>
    </location>
</feature>
<feature type="region of interest" description="Disordered" evidence="1">
    <location>
        <begin position="1635"/>
        <end position="1691"/>
    </location>
</feature>
<dbReference type="InterPro" id="IPR001900">
    <property type="entry name" value="RNase_II/R"/>
</dbReference>
<dbReference type="InterPro" id="IPR050180">
    <property type="entry name" value="RNR_Ribonuclease"/>
</dbReference>
<evidence type="ECO:0000259" key="2">
    <source>
        <dbReference type="SMART" id="SM00955"/>
    </source>
</evidence>
<organism evidence="3 4">
    <name type="scientific">Plasmodium inui San Antonio 1</name>
    <dbReference type="NCBI Taxonomy" id="1237626"/>
    <lineage>
        <taxon>Eukaryota</taxon>
        <taxon>Sar</taxon>
        <taxon>Alveolata</taxon>
        <taxon>Apicomplexa</taxon>
        <taxon>Aconoidasida</taxon>
        <taxon>Haemosporida</taxon>
        <taxon>Plasmodiidae</taxon>
        <taxon>Plasmodium</taxon>
        <taxon>Plasmodium (Plasmodium)</taxon>
    </lineage>
</organism>
<feature type="compositionally biased region" description="Basic and acidic residues" evidence="1">
    <location>
        <begin position="325"/>
        <end position="347"/>
    </location>
</feature>
<feature type="region of interest" description="Disordered" evidence="1">
    <location>
        <begin position="1554"/>
        <end position="1580"/>
    </location>
</feature>
<feature type="compositionally biased region" description="Basic and acidic residues" evidence="1">
    <location>
        <begin position="1562"/>
        <end position="1579"/>
    </location>
</feature>
<feature type="region of interest" description="Disordered" evidence="1">
    <location>
        <begin position="96"/>
        <end position="161"/>
    </location>
</feature>
<dbReference type="SMART" id="SM00955">
    <property type="entry name" value="RNB"/>
    <property type="match status" value="1"/>
</dbReference>
<dbReference type="Pfam" id="PF00773">
    <property type="entry name" value="RNB"/>
    <property type="match status" value="1"/>
</dbReference>
<name>W7AFQ6_9APIC</name>
<feature type="region of interest" description="Disordered" evidence="1">
    <location>
        <begin position="209"/>
        <end position="262"/>
    </location>
</feature>
<gene>
    <name evidence="3" type="ORF">C922_01496</name>
</gene>
<accession>W7AFQ6</accession>
<dbReference type="GO" id="GO:0000932">
    <property type="term" value="C:P-body"/>
    <property type="evidence" value="ECO:0007669"/>
    <property type="project" value="TreeGrafter"/>
</dbReference>
<protein>
    <recommendedName>
        <fullName evidence="2">RNB domain-containing protein</fullName>
    </recommendedName>
</protein>
<proteinExistence type="predicted"/>
<feature type="compositionally biased region" description="Basic and acidic residues" evidence="1">
    <location>
        <begin position="1347"/>
        <end position="1361"/>
    </location>
</feature>
<feature type="compositionally biased region" description="Polar residues" evidence="1">
    <location>
        <begin position="535"/>
        <end position="546"/>
    </location>
</feature>
<dbReference type="SUPFAM" id="SSF50249">
    <property type="entry name" value="Nucleic acid-binding proteins"/>
    <property type="match status" value="2"/>
</dbReference>
<keyword evidence="4" id="KW-1185">Reference proteome</keyword>
<dbReference type="InterPro" id="IPR012340">
    <property type="entry name" value="NA-bd_OB-fold"/>
</dbReference>
<feature type="region of interest" description="Disordered" evidence="1">
    <location>
        <begin position="325"/>
        <end position="354"/>
    </location>
</feature>
<dbReference type="GO" id="GO:0003723">
    <property type="term" value="F:RNA binding"/>
    <property type="evidence" value="ECO:0007669"/>
    <property type="project" value="InterPro"/>
</dbReference>
<feature type="domain" description="RNB" evidence="2">
    <location>
        <begin position="759"/>
        <end position="1237"/>
    </location>
</feature>
<dbReference type="PANTHER" id="PTHR23355">
    <property type="entry name" value="RIBONUCLEASE"/>
    <property type="match status" value="1"/>
</dbReference>